<name>A0ABM1SVH4_LIMPO</name>
<organism evidence="8 9">
    <name type="scientific">Limulus polyphemus</name>
    <name type="common">Atlantic horseshoe crab</name>
    <dbReference type="NCBI Taxonomy" id="6850"/>
    <lineage>
        <taxon>Eukaryota</taxon>
        <taxon>Metazoa</taxon>
        <taxon>Ecdysozoa</taxon>
        <taxon>Arthropoda</taxon>
        <taxon>Chelicerata</taxon>
        <taxon>Merostomata</taxon>
        <taxon>Xiphosura</taxon>
        <taxon>Limulidae</taxon>
        <taxon>Limulus</taxon>
    </lineage>
</organism>
<evidence type="ECO:0000256" key="5">
    <source>
        <dbReference type="PROSITE-ProRule" id="PRU00581"/>
    </source>
</evidence>
<reference evidence="9" key="1">
    <citation type="submission" date="2025-08" db="UniProtKB">
        <authorList>
            <consortium name="RefSeq"/>
        </authorList>
    </citation>
    <scope>IDENTIFICATION</scope>
    <source>
        <tissue evidence="9">Muscle</tissue>
    </source>
</reference>
<dbReference type="Proteomes" id="UP000694941">
    <property type="component" value="Unplaced"/>
</dbReference>
<evidence type="ECO:0000313" key="9">
    <source>
        <dbReference type="RefSeq" id="XP_022247630.1"/>
    </source>
</evidence>
<keyword evidence="4 5" id="KW-0472">Membrane</keyword>
<keyword evidence="8" id="KW-1185">Reference proteome</keyword>
<dbReference type="InterPro" id="IPR008253">
    <property type="entry name" value="Marvel"/>
</dbReference>
<dbReference type="PANTHER" id="PTHR22776">
    <property type="entry name" value="MARVEL-CONTAINING POTENTIAL LIPID RAFT-ASSOCIATED PROTEIN"/>
    <property type="match status" value="1"/>
</dbReference>
<dbReference type="GeneID" id="106464215"/>
<accession>A0ABM1SVH4</accession>
<evidence type="ECO:0000256" key="3">
    <source>
        <dbReference type="ARBA" id="ARBA00022989"/>
    </source>
</evidence>
<feature type="transmembrane region" description="Helical" evidence="6">
    <location>
        <begin position="39"/>
        <end position="64"/>
    </location>
</feature>
<sequence length="142" mass="15705">LLGAVCLGLIGYYGSHTSSLFGNRLQRKIDGFASGSEEVALFLTSFGFLVTTFLLLVSSFASFATSSFLPKTLFELLYHLFAFIFYLGSSVALLVVVSRRNDQAYRVEFGYEGKMAASVIGLVNSFLYLVSAIFSFRSYRHV</sequence>
<gene>
    <name evidence="9" type="primary">LOC106464215</name>
</gene>
<dbReference type="Pfam" id="PF01284">
    <property type="entry name" value="MARVEL"/>
    <property type="match status" value="1"/>
</dbReference>
<feature type="transmembrane region" description="Helical" evidence="6">
    <location>
        <begin position="76"/>
        <end position="96"/>
    </location>
</feature>
<proteinExistence type="predicted"/>
<feature type="domain" description="MARVEL" evidence="7">
    <location>
        <begin position="1"/>
        <end position="140"/>
    </location>
</feature>
<dbReference type="PROSITE" id="PS51225">
    <property type="entry name" value="MARVEL"/>
    <property type="match status" value="1"/>
</dbReference>
<evidence type="ECO:0000256" key="2">
    <source>
        <dbReference type="ARBA" id="ARBA00022692"/>
    </source>
</evidence>
<evidence type="ECO:0000259" key="7">
    <source>
        <dbReference type="PROSITE" id="PS51225"/>
    </source>
</evidence>
<dbReference type="InterPro" id="IPR050578">
    <property type="entry name" value="MARVEL-CKLF_proteins"/>
</dbReference>
<evidence type="ECO:0000256" key="4">
    <source>
        <dbReference type="ARBA" id="ARBA00023136"/>
    </source>
</evidence>
<keyword evidence="3 6" id="KW-1133">Transmembrane helix</keyword>
<evidence type="ECO:0000256" key="1">
    <source>
        <dbReference type="ARBA" id="ARBA00004141"/>
    </source>
</evidence>
<feature type="transmembrane region" description="Helical" evidence="6">
    <location>
        <begin position="116"/>
        <end position="136"/>
    </location>
</feature>
<evidence type="ECO:0000256" key="6">
    <source>
        <dbReference type="SAM" id="Phobius"/>
    </source>
</evidence>
<evidence type="ECO:0000313" key="8">
    <source>
        <dbReference type="Proteomes" id="UP000694941"/>
    </source>
</evidence>
<dbReference type="RefSeq" id="XP_022247630.1">
    <property type="nucleotide sequence ID" value="XM_022391922.1"/>
</dbReference>
<feature type="non-terminal residue" evidence="9">
    <location>
        <position position="1"/>
    </location>
</feature>
<keyword evidence="2 5" id="KW-0812">Transmembrane</keyword>
<comment type="subcellular location">
    <subcellularLocation>
        <location evidence="1">Membrane</location>
        <topology evidence="1">Multi-pass membrane protein</topology>
    </subcellularLocation>
</comment>
<dbReference type="PANTHER" id="PTHR22776:SF15">
    <property type="entry name" value="CKLF-LIKE MARVEL TRANSMEMBRANE DOMAIN-CONTAINING PROTEIN 2"/>
    <property type="match status" value="1"/>
</dbReference>
<protein>
    <submittedName>
        <fullName evidence="9">Uncharacterized protein LOC106464215</fullName>
    </submittedName>
</protein>